<dbReference type="Proteomes" id="UP000254424">
    <property type="component" value="Unassembled WGS sequence"/>
</dbReference>
<sequence length="132" mass="15757">MDKTQTVSLSPLSKSRGNRQILDGKEVIVGFDRSQWSTRCASCFNRQYDYFPYYHSQDESLRKYSENWQLRNELKNQAVSQLKQEVLHGELKEERRLYTNTFRLYRFVVNPKKAIIRELKKMGTDLLTGREK</sequence>
<protein>
    <submittedName>
        <fullName evidence="1">Mobilisation protein B</fullName>
    </submittedName>
</protein>
<reference evidence="1 2" key="1">
    <citation type="submission" date="2018-06" db="EMBL/GenBank/DDBJ databases">
        <authorList>
            <consortium name="Pathogen Informatics"/>
            <person name="Doyle S."/>
        </authorList>
    </citation>
    <scope>NUCLEOTIDE SEQUENCE [LARGE SCALE GENOMIC DNA]</scope>
    <source>
        <strain evidence="1 2">NCTC11155</strain>
    </source>
</reference>
<dbReference type="AlphaFoldDB" id="A0A380ZA83"/>
<organism evidence="1 2">
    <name type="scientific">Bacteroides eggerthii</name>
    <dbReference type="NCBI Taxonomy" id="28111"/>
    <lineage>
        <taxon>Bacteria</taxon>
        <taxon>Pseudomonadati</taxon>
        <taxon>Bacteroidota</taxon>
        <taxon>Bacteroidia</taxon>
        <taxon>Bacteroidales</taxon>
        <taxon>Bacteroidaceae</taxon>
        <taxon>Bacteroides</taxon>
    </lineage>
</organism>
<dbReference type="EMBL" id="UFSX01000002">
    <property type="protein sequence ID" value="SUV43883.1"/>
    <property type="molecule type" value="Genomic_DNA"/>
</dbReference>
<evidence type="ECO:0000313" key="1">
    <source>
        <dbReference type="EMBL" id="SUV43883.1"/>
    </source>
</evidence>
<proteinExistence type="predicted"/>
<dbReference type="Pfam" id="PF18976">
    <property type="entry name" value="DUF5712"/>
    <property type="match status" value="1"/>
</dbReference>
<evidence type="ECO:0000313" key="2">
    <source>
        <dbReference type="Proteomes" id="UP000254424"/>
    </source>
</evidence>
<dbReference type="InterPro" id="IPR043766">
    <property type="entry name" value="BfmA-like"/>
</dbReference>
<accession>A0A380ZA83</accession>
<gene>
    <name evidence="1" type="primary">mobB_3</name>
    <name evidence="1" type="ORF">NCTC11155_03292</name>
</gene>
<name>A0A380ZA83_9BACE</name>